<sequence length="131" mass="14254">MPPRPMYLAKPAPPSTHTQVLVVPGGMLTRAQAFQSRPSTAPCNYSPYFKLHSCAFLSPALRPAPSIAARTRFLPCAASHPSSRTVIPPIPTNNLQHSPMPDCRSPHPRRIIQFDPAYLGAGPGNNHNVLR</sequence>
<evidence type="ECO:0000313" key="2">
    <source>
        <dbReference type="Proteomes" id="UP000807769"/>
    </source>
</evidence>
<comment type="caution">
    <text evidence="1">The sequence shown here is derived from an EMBL/GenBank/DDBJ whole genome shotgun (WGS) entry which is preliminary data.</text>
</comment>
<dbReference type="AlphaFoldDB" id="A0A9P7EJJ2"/>
<dbReference type="Proteomes" id="UP000807769">
    <property type="component" value="Unassembled WGS sequence"/>
</dbReference>
<accession>A0A9P7EJJ2</accession>
<organism evidence="1 2">
    <name type="scientific">Suillus subaureus</name>
    <dbReference type="NCBI Taxonomy" id="48587"/>
    <lineage>
        <taxon>Eukaryota</taxon>
        <taxon>Fungi</taxon>
        <taxon>Dikarya</taxon>
        <taxon>Basidiomycota</taxon>
        <taxon>Agaricomycotina</taxon>
        <taxon>Agaricomycetes</taxon>
        <taxon>Agaricomycetidae</taxon>
        <taxon>Boletales</taxon>
        <taxon>Suillineae</taxon>
        <taxon>Suillaceae</taxon>
        <taxon>Suillus</taxon>
    </lineage>
</organism>
<name>A0A9P7EJJ2_9AGAM</name>
<keyword evidence="2" id="KW-1185">Reference proteome</keyword>
<dbReference type="GeneID" id="64628616"/>
<dbReference type="EMBL" id="JABBWG010000004">
    <property type="protein sequence ID" value="KAG1823719.1"/>
    <property type="molecule type" value="Genomic_DNA"/>
</dbReference>
<proteinExistence type="predicted"/>
<evidence type="ECO:0000313" key="1">
    <source>
        <dbReference type="EMBL" id="KAG1823719.1"/>
    </source>
</evidence>
<protein>
    <submittedName>
        <fullName evidence="1">Uncharacterized protein</fullName>
    </submittedName>
</protein>
<dbReference type="RefSeq" id="XP_041197779.1">
    <property type="nucleotide sequence ID" value="XM_041334599.1"/>
</dbReference>
<gene>
    <name evidence="1" type="ORF">BJ212DRAFT_1326256</name>
</gene>
<reference evidence="1" key="1">
    <citation type="journal article" date="2020" name="New Phytol.">
        <title>Comparative genomics reveals dynamic genome evolution in host specialist ectomycorrhizal fungi.</title>
        <authorList>
            <person name="Lofgren L.A."/>
            <person name="Nguyen N.H."/>
            <person name="Vilgalys R."/>
            <person name="Ruytinx J."/>
            <person name="Liao H.L."/>
            <person name="Branco S."/>
            <person name="Kuo A."/>
            <person name="LaButti K."/>
            <person name="Lipzen A."/>
            <person name="Andreopoulos W."/>
            <person name="Pangilinan J."/>
            <person name="Riley R."/>
            <person name="Hundley H."/>
            <person name="Na H."/>
            <person name="Barry K."/>
            <person name="Grigoriev I.V."/>
            <person name="Stajich J.E."/>
            <person name="Kennedy P.G."/>
        </authorList>
    </citation>
    <scope>NUCLEOTIDE SEQUENCE</scope>
    <source>
        <strain evidence="1">MN1</strain>
    </source>
</reference>